<dbReference type="Proteomes" id="UP000828390">
    <property type="component" value="Unassembled WGS sequence"/>
</dbReference>
<dbReference type="EMBL" id="JAIWYP010000004">
    <property type="protein sequence ID" value="KAH3842334.1"/>
    <property type="molecule type" value="Genomic_DNA"/>
</dbReference>
<gene>
    <name evidence="1" type="ORF">DPMN_115831</name>
</gene>
<protein>
    <submittedName>
        <fullName evidence="1">Uncharacterized protein</fullName>
    </submittedName>
</protein>
<dbReference type="AlphaFoldDB" id="A0A9D4KMP6"/>
<reference evidence="1" key="2">
    <citation type="submission" date="2020-11" db="EMBL/GenBank/DDBJ databases">
        <authorList>
            <person name="McCartney M.A."/>
            <person name="Auch B."/>
            <person name="Kono T."/>
            <person name="Mallez S."/>
            <person name="Becker A."/>
            <person name="Gohl D.M."/>
            <person name="Silverstein K.A.T."/>
            <person name="Koren S."/>
            <person name="Bechman K.B."/>
            <person name="Herman A."/>
            <person name="Abrahante J.E."/>
            <person name="Garbe J."/>
        </authorList>
    </citation>
    <scope>NUCLEOTIDE SEQUENCE</scope>
    <source>
        <strain evidence="1">Duluth1</strain>
        <tissue evidence="1">Whole animal</tissue>
    </source>
</reference>
<accession>A0A9D4KMP6</accession>
<reference evidence="1" key="1">
    <citation type="journal article" date="2019" name="bioRxiv">
        <title>The Genome of the Zebra Mussel, Dreissena polymorpha: A Resource for Invasive Species Research.</title>
        <authorList>
            <person name="McCartney M.A."/>
            <person name="Auch B."/>
            <person name="Kono T."/>
            <person name="Mallez S."/>
            <person name="Zhang Y."/>
            <person name="Obille A."/>
            <person name="Becker A."/>
            <person name="Abrahante J.E."/>
            <person name="Garbe J."/>
            <person name="Badalamenti J.P."/>
            <person name="Herman A."/>
            <person name="Mangelson H."/>
            <person name="Liachko I."/>
            <person name="Sullivan S."/>
            <person name="Sone E.D."/>
            <person name="Koren S."/>
            <person name="Silverstein K.A.T."/>
            <person name="Beckman K.B."/>
            <person name="Gohl D.M."/>
        </authorList>
    </citation>
    <scope>NUCLEOTIDE SEQUENCE</scope>
    <source>
        <strain evidence="1">Duluth1</strain>
        <tissue evidence="1">Whole animal</tissue>
    </source>
</reference>
<proteinExistence type="predicted"/>
<name>A0A9D4KMP6_DREPO</name>
<comment type="caution">
    <text evidence="1">The sequence shown here is derived from an EMBL/GenBank/DDBJ whole genome shotgun (WGS) entry which is preliminary data.</text>
</comment>
<sequence>MNNAQRKNVEDFLCRQITIDTNLNSGSMPGRKLYAIHRRLMQGKGAAGLLLKNECLLS</sequence>
<evidence type="ECO:0000313" key="2">
    <source>
        <dbReference type="Proteomes" id="UP000828390"/>
    </source>
</evidence>
<evidence type="ECO:0000313" key="1">
    <source>
        <dbReference type="EMBL" id="KAH3842334.1"/>
    </source>
</evidence>
<keyword evidence="2" id="KW-1185">Reference proteome</keyword>
<organism evidence="1 2">
    <name type="scientific">Dreissena polymorpha</name>
    <name type="common">Zebra mussel</name>
    <name type="synonym">Mytilus polymorpha</name>
    <dbReference type="NCBI Taxonomy" id="45954"/>
    <lineage>
        <taxon>Eukaryota</taxon>
        <taxon>Metazoa</taxon>
        <taxon>Spiralia</taxon>
        <taxon>Lophotrochozoa</taxon>
        <taxon>Mollusca</taxon>
        <taxon>Bivalvia</taxon>
        <taxon>Autobranchia</taxon>
        <taxon>Heteroconchia</taxon>
        <taxon>Euheterodonta</taxon>
        <taxon>Imparidentia</taxon>
        <taxon>Neoheterodontei</taxon>
        <taxon>Myida</taxon>
        <taxon>Dreissenoidea</taxon>
        <taxon>Dreissenidae</taxon>
        <taxon>Dreissena</taxon>
    </lineage>
</organism>